<proteinExistence type="predicted"/>
<accession>A0ABP7LR20</accession>
<sequence length="147" mass="17299">MDEQADTSLTEEDYASILTAMHTLTGRYGSGLTLNEALAWWRLVVRHIEEGFDTQWVWEYHHELACRDWLCEAWPLLTARVRTLRQPFLNEMDNRFTAATAPLQGKEAEGRRNGRWWHDRYPRRVIGQPDDELPPSWSPAPEYIEDD</sequence>
<dbReference type="RefSeq" id="WP_345554256.1">
    <property type="nucleotide sequence ID" value="NZ_BAAAZA010000055.1"/>
</dbReference>
<evidence type="ECO:0000256" key="1">
    <source>
        <dbReference type="SAM" id="MobiDB-lite"/>
    </source>
</evidence>
<feature type="region of interest" description="Disordered" evidence="1">
    <location>
        <begin position="125"/>
        <end position="147"/>
    </location>
</feature>
<dbReference type="EMBL" id="BAAAZA010000055">
    <property type="protein sequence ID" value="GAA3904205.1"/>
    <property type="molecule type" value="Genomic_DNA"/>
</dbReference>
<organism evidence="2 3">
    <name type="scientific">Streptomyces lannensis</name>
    <dbReference type="NCBI Taxonomy" id="766498"/>
    <lineage>
        <taxon>Bacteria</taxon>
        <taxon>Bacillati</taxon>
        <taxon>Actinomycetota</taxon>
        <taxon>Actinomycetes</taxon>
        <taxon>Kitasatosporales</taxon>
        <taxon>Streptomycetaceae</taxon>
        <taxon>Streptomyces</taxon>
    </lineage>
</organism>
<protein>
    <submittedName>
        <fullName evidence="2">Uncharacterized protein</fullName>
    </submittedName>
</protein>
<evidence type="ECO:0000313" key="2">
    <source>
        <dbReference type="EMBL" id="GAA3904205.1"/>
    </source>
</evidence>
<comment type="caution">
    <text evidence="2">The sequence shown here is derived from an EMBL/GenBank/DDBJ whole genome shotgun (WGS) entry which is preliminary data.</text>
</comment>
<name>A0ABP7LR20_9ACTN</name>
<keyword evidence="3" id="KW-1185">Reference proteome</keyword>
<evidence type="ECO:0000313" key="3">
    <source>
        <dbReference type="Proteomes" id="UP001501563"/>
    </source>
</evidence>
<gene>
    <name evidence="2" type="ORF">GCM10022207_86770</name>
</gene>
<reference evidence="3" key="1">
    <citation type="journal article" date="2019" name="Int. J. Syst. Evol. Microbiol.">
        <title>The Global Catalogue of Microorganisms (GCM) 10K type strain sequencing project: providing services to taxonomists for standard genome sequencing and annotation.</title>
        <authorList>
            <consortium name="The Broad Institute Genomics Platform"/>
            <consortium name="The Broad Institute Genome Sequencing Center for Infectious Disease"/>
            <person name="Wu L."/>
            <person name="Ma J."/>
        </authorList>
    </citation>
    <scope>NUCLEOTIDE SEQUENCE [LARGE SCALE GENOMIC DNA]</scope>
    <source>
        <strain evidence="3">JCM 16578</strain>
    </source>
</reference>
<dbReference type="Proteomes" id="UP001501563">
    <property type="component" value="Unassembled WGS sequence"/>
</dbReference>